<dbReference type="Pfam" id="PF04101">
    <property type="entry name" value="Glyco_tran_28_C"/>
    <property type="match status" value="1"/>
</dbReference>
<evidence type="ECO:0008006" key="9">
    <source>
        <dbReference type="Google" id="ProtNLM"/>
    </source>
</evidence>
<keyword evidence="8" id="KW-1185">Reference proteome</keyword>
<feature type="domain" description="Diacylglycerol glucosyltransferase N-terminal" evidence="6">
    <location>
        <begin position="15"/>
        <end position="176"/>
    </location>
</feature>
<dbReference type="InterPro" id="IPR009695">
    <property type="entry name" value="Diacylglyc_glucosyltr_N"/>
</dbReference>
<comment type="caution">
    <text evidence="7">The sequence shown here is derived from an EMBL/GenBank/DDBJ whole genome shotgun (WGS) entry which is preliminary data.</text>
</comment>
<dbReference type="AlphaFoldDB" id="A0A939H4G4"/>
<evidence type="ECO:0000256" key="3">
    <source>
        <dbReference type="ARBA" id="ARBA00022676"/>
    </source>
</evidence>
<evidence type="ECO:0000313" key="7">
    <source>
        <dbReference type="EMBL" id="MBO1263979.1"/>
    </source>
</evidence>
<sequence>MKKIVILSASIGGGHNATSNAIRKYAEEFREEYEVSVIDVLEYIGPILSKLAEKTYEINVKNFPEFYGWQYDLNNSTDGKISRNMLPFHTKLKELVMEEKPDVILCVHPVSVTSIIRVREKYGFDYKVCVVVTDYDYHASWIHQDVDMFIVSSNFMKLKLMEDEIPEQRIRDTGIPTSHDLQVKLDKYKARYMLDIKDKKTILVMGGSFGAGNLTKLVHSLMKSKLELQIIVIAGSNRKLKKELDKLVEEACQDLMILGYTDKISLYMDAADILVTKPGGLTVTEALIKNLPLVITRPIPGQEEENATYLLNHGIGVRLDQDEELHILIEDLIQDQVRLKHMRELQAYYAKPDAAKDLFEVLDELLQNI</sequence>
<dbReference type="InterPro" id="IPR007235">
    <property type="entry name" value="Glyco_trans_28_C"/>
</dbReference>
<proteinExistence type="inferred from homology"/>
<dbReference type="RefSeq" id="WP_207598471.1">
    <property type="nucleotide sequence ID" value="NZ_JAFNJU010000001.1"/>
</dbReference>
<dbReference type="Gene3D" id="3.40.50.2000">
    <property type="entry name" value="Glycogen Phosphorylase B"/>
    <property type="match status" value="1"/>
</dbReference>
<dbReference type="GO" id="GO:0009247">
    <property type="term" value="P:glycolipid biosynthetic process"/>
    <property type="evidence" value="ECO:0007669"/>
    <property type="project" value="InterPro"/>
</dbReference>
<evidence type="ECO:0000256" key="4">
    <source>
        <dbReference type="ARBA" id="ARBA00022679"/>
    </source>
</evidence>
<comment type="similarity">
    <text evidence="2">Belongs to the glycosyltransferase 28 family.</text>
</comment>
<dbReference type="GO" id="GO:0016020">
    <property type="term" value="C:membrane"/>
    <property type="evidence" value="ECO:0007669"/>
    <property type="project" value="UniProtKB-SubCell"/>
</dbReference>
<keyword evidence="3" id="KW-0328">Glycosyltransferase</keyword>
<dbReference type="EMBL" id="JAFNJU010000001">
    <property type="protein sequence ID" value="MBO1263979.1"/>
    <property type="molecule type" value="Genomic_DNA"/>
</dbReference>
<dbReference type="PANTHER" id="PTHR43025">
    <property type="entry name" value="MONOGALACTOSYLDIACYLGLYCEROL SYNTHASE"/>
    <property type="match status" value="1"/>
</dbReference>
<evidence type="ECO:0000259" key="6">
    <source>
        <dbReference type="Pfam" id="PF06925"/>
    </source>
</evidence>
<feature type="domain" description="Glycosyl transferase family 28 C-terminal" evidence="5">
    <location>
        <begin position="201"/>
        <end position="356"/>
    </location>
</feature>
<evidence type="ECO:0000256" key="2">
    <source>
        <dbReference type="ARBA" id="ARBA00006962"/>
    </source>
</evidence>
<organism evidence="7 8">
    <name type="scientific">Proteiniclasticum aestuarii</name>
    <dbReference type="NCBI Taxonomy" id="2817862"/>
    <lineage>
        <taxon>Bacteria</taxon>
        <taxon>Bacillati</taxon>
        <taxon>Bacillota</taxon>
        <taxon>Clostridia</taxon>
        <taxon>Eubacteriales</taxon>
        <taxon>Clostridiaceae</taxon>
        <taxon>Proteiniclasticum</taxon>
    </lineage>
</organism>
<gene>
    <name evidence="7" type="ORF">J3A84_02840</name>
</gene>
<dbReference type="PANTHER" id="PTHR43025:SF3">
    <property type="entry name" value="MONOGALACTOSYLDIACYLGLYCEROL SYNTHASE 1, CHLOROPLASTIC"/>
    <property type="match status" value="1"/>
</dbReference>
<evidence type="ECO:0000313" key="8">
    <source>
        <dbReference type="Proteomes" id="UP000664218"/>
    </source>
</evidence>
<comment type="subcellular location">
    <subcellularLocation>
        <location evidence="1">Membrane</location>
    </subcellularLocation>
</comment>
<evidence type="ECO:0000259" key="5">
    <source>
        <dbReference type="Pfam" id="PF04101"/>
    </source>
</evidence>
<evidence type="ECO:0000256" key="1">
    <source>
        <dbReference type="ARBA" id="ARBA00004370"/>
    </source>
</evidence>
<keyword evidence="4" id="KW-0808">Transferase</keyword>
<dbReference type="Proteomes" id="UP000664218">
    <property type="component" value="Unassembled WGS sequence"/>
</dbReference>
<dbReference type="GO" id="GO:0016758">
    <property type="term" value="F:hexosyltransferase activity"/>
    <property type="evidence" value="ECO:0007669"/>
    <property type="project" value="InterPro"/>
</dbReference>
<dbReference type="Pfam" id="PF06925">
    <property type="entry name" value="MGDG_synth"/>
    <property type="match status" value="1"/>
</dbReference>
<protein>
    <recommendedName>
        <fullName evidence="9">UDP-N-acetylglucosamine--LPS N-acetylglucosamine transferase</fullName>
    </recommendedName>
</protein>
<accession>A0A939H4G4</accession>
<reference evidence="7" key="1">
    <citation type="submission" date="2021-03" db="EMBL/GenBank/DDBJ databases">
        <title>Proteiniclasticum marinus sp. nov., isolated from tidal flat sediment.</title>
        <authorList>
            <person name="Namirimu T."/>
            <person name="Yang J.-A."/>
            <person name="Yang S.-H."/>
            <person name="Kim Y.-J."/>
            <person name="Kwon K.K."/>
        </authorList>
    </citation>
    <scope>NUCLEOTIDE SEQUENCE</scope>
    <source>
        <strain evidence="7">SCR006</strain>
    </source>
</reference>
<dbReference type="SUPFAM" id="SSF53756">
    <property type="entry name" value="UDP-Glycosyltransferase/glycogen phosphorylase"/>
    <property type="match status" value="1"/>
</dbReference>
<name>A0A939H4G4_9CLOT</name>
<dbReference type="InterPro" id="IPR050519">
    <property type="entry name" value="Glycosyltransf_28_UgtP"/>
</dbReference>